<gene>
    <name evidence="1" type="ORF">PVAND_006569</name>
</gene>
<keyword evidence="2" id="KW-1185">Reference proteome</keyword>
<organism evidence="1 2">
    <name type="scientific">Polypedilum vanderplanki</name>
    <name type="common">Sleeping chironomid midge</name>
    <dbReference type="NCBI Taxonomy" id="319348"/>
    <lineage>
        <taxon>Eukaryota</taxon>
        <taxon>Metazoa</taxon>
        <taxon>Ecdysozoa</taxon>
        <taxon>Arthropoda</taxon>
        <taxon>Hexapoda</taxon>
        <taxon>Insecta</taxon>
        <taxon>Pterygota</taxon>
        <taxon>Neoptera</taxon>
        <taxon>Endopterygota</taxon>
        <taxon>Diptera</taxon>
        <taxon>Nematocera</taxon>
        <taxon>Chironomoidea</taxon>
        <taxon>Chironomidae</taxon>
        <taxon>Chironominae</taxon>
        <taxon>Polypedilum</taxon>
        <taxon>Polypedilum</taxon>
    </lineage>
</organism>
<evidence type="ECO:0000313" key="1">
    <source>
        <dbReference type="EMBL" id="KAG5676760.1"/>
    </source>
</evidence>
<dbReference type="GO" id="GO:0005739">
    <property type="term" value="C:mitochondrion"/>
    <property type="evidence" value="ECO:0007669"/>
    <property type="project" value="InterPro"/>
</dbReference>
<dbReference type="GO" id="GO:0003735">
    <property type="term" value="F:structural constituent of ribosome"/>
    <property type="evidence" value="ECO:0007669"/>
    <property type="project" value="InterPro"/>
</dbReference>
<dbReference type="Pfam" id="PF16053">
    <property type="entry name" value="MRP-S34"/>
    <property type="match status" value="1"/>
</dbReference>
<dbReference type="PANTHER" id="PTHR28589:SF1">
    <property type="entry name" value="SMALL RIBOSOMAL SUBUNIT PROTEIN MS34"/>
    <property type="match status" value="1"/>
</dbReference>
<reference evidence="1" key="1">
    <citation type="submission" date="2021-03" db="EMBL/GenBank/DDBJ databases">
        <title>Chromosome level genome of the anhydrobiotic midge Polypedilum vanderplanki.</title>
        <authorList>
            <person name="Yoshida Y."/>
            <person name="Kikawada T."/>
            <person name="Gusev O."/>
        </authorList>
    </citation>
    <scope>NUCLEOTIDE SEQUENCE</scope>
    <source>
        <strain evidence="1">NIAS01</strain>
        <tissue evidence="1">Whole body or cell culture</tissue>
    </source>
</reference>
<dbReference type="InterPro" id="IPR032053">
    <property type="entry name" value="Ribosomal_mS34"/>
</dbReference>
<accession>A0A9J6C4I3</accession>
<dbReference type="OrthoDB" id="16434at2759"/>
<dbReference type="Proteomes" id="UP001107558">
    <property type="component" value="Chromosome 2"/>
</dbReference>
<sequence length="186" mass="21529">MSVIKYIGRTTDFKGNSLWEICGNLKNLGVGRVVVRSRFERYPEKSFFRILQVETLPNQENRKIKVVAEKVFRGKKYANPVVIESASYKTDYRLLSKKEENDYCQILCDQKDNVKIIEPEMEFPPLLKEFLIKETGNKDIKMKVHLKKGHNKNHRLALEGEKADIKIPIDIGKPISPSLYEGLNMS</sequence>
<dbReference type="PANTHER" id="PTHR28589">
    <property type="entry name" value="28S RIBOSOMAL PROTEIN S34, MITOCHONDRIAL"/>
    <property type="match status" value="1"/>
</dbReference>
<name>A0A9J6C4I3_POLVA</name>
<dbReference type="EMBL" id="JADBJN010000002">
    <property type="protein sequence ID" value="KAG5676760.1"/>
    <property type="molecule type" value="Genomic_DNA"/>
</dbReference>
<evidence type="ECO:0000313" key="2">
    <source>
        <dbReference type="Proteomes" id="UP001107558"/>
    </source>
</evidence>
<evidence type="ECO:0008006" key="3">
    <source>
        <dbReference type="Google" id="ProtNLM"/>
    </source>
</evidence>
<dbReference type="AlphaFoldDB" id="A0A9J6C4I3"/>
<protein>
    <recommendedName>
        <fullName evidence="3">Mitochondrial ribosomal protein S34</fullName>
    </recommendedName>
</protein>
<proteinExistence type="predicted"/>
<comment type="caution">
    <text evidence="1">The sequence shown here is derived from an EMBL/GenBank/DDBJ whole genome shotgun (WGS) entry which is preliminary data.</text>
</comment>